<evidence type="ECO:0000313" key="2">
    <source>
        <dbReference type="Proteomes" id="UP000050471"/>
    </source>
</evidence>
<dbReference type="Proteomes" id="UP000050471">
    <property type="component" value="Unassembled WGS sequence"/>
</dbReference>
<dbReference type="EMBL" id="LKBA01000004">
    <property type="protein sequence ID" value="KPN64268.1"/>
    <property type="molecule type" value="Genomic_DNA"/>
</dbReference>
<evidence type="ECO:0008006" key="3">
    <source>
        <dbReference type="Google" id="ProtNLM"/>
    </source>
</evidence>
<reference evidence="1 2" key="1">
    <citation type="submission" date="2015-09" db="EMBL/GenBank/DDBJ databases">
        <title>Draft genome sequence of Aliiroseovarius crassostreae CV919-312TSm, the causative agent of Roseovarius Oyster Disease (formerly Juvenile Oyster Disease).</title>
        <authorList>
            <person name="Kessner L."/>
            <person name="Spinard E."/>
            <person name="Nelson D."/>
        </authorList>
    </citation>
    <scope>NUCLEOTIDE SEQUENCE [LARGE SCALE GENOMIC DNA]</scope>
    <source>
        <strain evidence="1 2">CV919-312</strain>
    </source>
</reference>
<organism evidence="1 2">
    <name type="scientific">Aliiroseovarius crassostreae</name>
    <dbReference type="NCBI Taxonomy" id="154981"/>
    <lineage>
        <taxon>Bacteria</taxon>
        <taxon>Pseudomonadati</taxon>
        <taxon>Pseudomonadota</taxon>
        <taxon>Alphaproteobacteria</taxon>
        <taxon>Rhodobacterales</taxon>
        <taxon>Paracoccaceae</taxon>
        <taxon>Aliiroseovarius</taxon>
    </lineage>
</organism>
<accession>A0A0P7IZJ6</accession>
<proteinExistence type="predicted"/>
<sequence>MSQLFDGYSDHFNAEARLIILRALSEEKAGRLNSTMITKVLESFAINRSREYVHTQLRWLETEAQAVILTEAGSVLVAELTQQGEDHLERRAKIEGISSPSRRRA</sequence>
<dbReference type="OrthoDB" id="7858662at2"/>
<gene>
    <name evidence="1" type="ORF">AKJ29_16680</name>
</gene>
<dbReference type="RefSeq" id="WP_055188347.1">
    <property type="nucleotide sequence ID" value="NZ_FPBS01000001.1"/>
</dbReference>
<keyword evidence="2" id="KW-1185">Reference proteome</keyword>
<name>A0A0P7IZJ6_9RHOB</name>
<dbReference type="AlphaFoldDB" id="A0A0P7IZJ6"/>
<evidence type="ECO:0000313" key="1">
    <source>
        <dbReference type="EMBL" id="KPN64268.1"/>
    </source>
</evidence>
<comment type="caution">
    <text evidence="1">The sequence shown here is derived from an EMBL/GenBank/DDBJ whole genome shotgun (WGS) entry which is preliminary data.</text>
</comment>
<dbReference type="STRING" id="154981.AKJ29_16680"/>
<protein>
    <recommendedName>
        <fullName evidence="3">ArsR family transcriptional regulator</fullName>
    </recommendedName>
</protein>